<dbReference type="Gene3D" id="1.20.58.670">
    <property type="entry name" value="Dsl1p vesicle tethering complex, Tip20p subunit, domain D"/>
    <property type="match status" value="1"/>
</dbReference>
<keyword evidence="1" id="KW-0175">Coiled coil</keyword>
<protein>
    <recommendedName>
        <fullName evidence="5">RINT-1 family protein</fullName>
    </recommendedName>
</protein>
<reference evidence="4" key="1">
    <citation type="submission" date="2020-01" db="EMBL/GenBank/DDBJ databases">
        <authorList>
            <consortium name="DOE Joint Genome Institute"/>
            <person name="Haridas S."/>
            <person name="Albert R."/>
            <person name="Binder M."/>
            <person name="Bloem J."/>
            <person name="Labutti K."/>
            <person name="Salamov A."/>
            <person name="Andreopoulos B."/>
            <person name="Baker S.E."/>
            <person name="Barry K."/>
            <person name="Bills G."/>
            <person name="Bluhm B.H."/>
            <person name="Cannon C."/>
            <person name="Castanera R."/>
            <person name="Culley D.E."/>
            <person name="Daum C."/>
            <person name="Ezra D."/>
            <person name="Gonzalez J.B."/>
            <person name="Henrissat B."/>
            <person name="Kuo A."/>
            <person name="Liang C."/>
            <person name="Lipzen A."/>
            <person name="Lutzoni F."/>
            <person name="Magnuson J."/>
            <person name="Mondo S."/>
            <person name="Nolan M."/>
            <person name="Ohm R."/>
            <person name="Pangilinan J."/>
            <person name="Park H.-J."/>
            <person name="Ramirez L."/>
            <person name="Alfaro M."/>
            <person name="Sun H."/>
            <person name="Tritt A."/>
            <person name="Yoshinaga Y."/>
            <person name="Zwiers L.-H."/>
            <person name="Turgeon B.G."/>
            <person name="Goodwin S.B."/>
            <person name="Spatafora J.W."/>
            <person name="Crous P.W."/>
            <person name="Grigoriev I.V."/>
        </authorList>
    </citation>
    <scope>NUCLEOTIDE SEQUENCE</scope>
    <source>
        <strain evidence="4">CBS 342.82</strain>
    </source>
</reference>
<organism evidence="4">
    <name type="scientific">Dissoconium aciculare CBS 342.82</name>
    <dbReference type="NCBI Taxonomy" id="1314786"/>
    <lineage>
        <taxon>Eukaryota</taxon>
        <taxon>Fungi</taxon>
        <taxon>Dikarya</taxon>
        <taxon>Ascomycota</taxon>
        <taxon>Pezizomycotina</taxon>
        <taxon>Dothideomycetes</taxon>
        <taxon>Dothideomycetidae</taxon>
        <taxon>Mycosphaerellales</taxon>
        <taxon>Dissoconiaceae</taxon>
        <taxon>Dissoconium</taxon>
    </lineage>
</organism>
<dbReference type="OrthoDB" id="2189254at2759"/>
<dbReference type="GeneID" id="54364754"/>
<dbReference type="AlphaFoldDB" id="A0A6J3MDM3"/>
<proteinExistence type="predicted"/>
<feature type="compositionally biased region" description="Acidic residues" evidence="2">
    <location>
        <begin position="759"/>
        <end position="774"/>
    </location>
</feature>
<accession>A0A6J3MDM3</accession>
<dbReference type="Proteomes" id="UP000504637">
    <property type="component" value="Unplaced"/>
</dbReference>
<reference evidence="4" key="3">
    <citation type="submission" date="2025-08" db="UniProtKB">
        <authorList>
            <consortium name="RefSeq"/>
        </authorList>
    </citation>
    <scope>IDENTIFICATION</scope>
    <source>
        <strain evidence="4">CBS 342.82</strain>
    </source>
</reference>
<dbReference type="RefSeq" id="XP_033461983.1">
    <property type="nucleotide sequence ID" value="XM_033606954.1"/>
</dbReference>
<dbReference type="GO" id="GO:0006890">
    <property type="term" value="P:retrograde vesicle-mediated transport, Golgi to endoplasmic reticulum"/>
    <property type="evidence" value="ECO:0007669"/>
    <property type="project" value="InterPro"/>
</dbReference>
<feature type="region of interest" description="Disordered" evidence="2">
    <location>
        <begin position="745"/>
        <end position="782"/>
    </location>
</feature>
<name>A0A6J3MDM3_9PEZI</name>
<feature type="coiled-coil region" evidence="1">
    <location>
        <begin position="22"/>
        <end position="59"/>
    </location>
</feature>
<dbReference type="Pfam" id="PF04437">
    <property type="entry name" value="RINT1_TIP1"/>
    <property type="match status" value="1"/>
</dbReference>
<evidence type="ECO:0008006" key="5">
    <source>
        <dbReference type="Google" id="ProtNLM"/>
    </source>
</evidence>
<evidence type="ECO:0000256" key="1">
    <source>
        <dbReference type="SAM" id="Coils"/>
    </source>
</evidence>
<evidence type="ECO:0000313" key="3">
    <source>
        <dbReference type="Proteomes" id="UP000504637"/>
    </source>
</evidence>
<dbReference type="InterPro" id="IPR007528">
    <property type="entry name" value="RINT1_Tip20"/>
</dbReference>
<dbReference type="GO" id="GO:0070939">
    <property type="term" value="C:Dsl1/NZR complex"/>
    <property type="evidence" value="ECO:0007669"/>
    <property type="project" value="InterPro"/>
</dbReference>
<dbReference type="PANTHER" id="PTHR13520:SF0">
    <property type="entry name" value="RAD50-INTERACTING PROTEIN 1"/>
    <property type="match status" value="1"/>
</dbReference>
<evidence type="ECO:0000313" key="4">
    <source>
        <dbReference type="RefSeq" id="XP_033461983.1"/>
    </source>
</evidence>
<sequence length="830" mass="93368">MPAMDARVQDYLDDKLQASADLESLDALLSNVREQQNLLKQQLAVAREAQDEVEAQTRNHREKVLHDAQDYQAVQANIDARLLAVTQSDSADDAVRSFEASMARLRNIDLTTGYVELLLEVDRLRSNCLQTLQDSSDSTLTAYRKVQQLVVDLQPLQEAAEGAAPHLINHVQVTVKELRHTIEKAYVDNLEATLRKMNWPKATGAVPMALIEEWTLNVGRLLDLQRPDLKLRRQPSGVYDDPIPLLPLQILVRPLEQRFNYHFSGNKPTNRLEKPEYFLSHVLELIRDYSQFVQDNLQPIVLRHFRDSEDLLDFPACIDATTAFITALIPMLKNKLYSVGSEIVSQPSLLSHLVQEVISFDTTLQQSYGYAPNSPDEPWSGLAYFFLTTCAHFDRWLSAEKDFALQRYRAIVEAPDAGEIDYDAVAADATKPTKSAIRVNDLLETITERYRHLSSFSQKVKFLIDIQIEIFDMYYRRLNDSLSAYLTATSSLVRTMHSISKDDQEEVQGVKGLDRLCRILGSADYLERAMRDWSDDLFFLELWMELDYRTKHRDSSGNSSAYSWKEIQDRATTAFGQQNSEGKVDGALFDETSGSYRRLRVRCENTLVETLSSQISQALRPYGSMTTWASIPSSAAGSSISNELDPALRLIDQYLGFLARANGKLLLRSTTRQICQGIQNYIMNHVLSSRVSFSTAGAAQLTFDMQALCAGVDRHVGAGQAQRGLKKLLQAVTLVGLPVRGEIQRELPSRSGESADSTGDADQDGDDAAWDELDEKSGEVSDGKMSLFQAERLVFKDNEGARQVLEQLGLDSLSESEARDLLRKRIELGS</sequence>
<reference evidence="4" key="2">
    <citation type="submission" date="2020-04" db="EMBL/GenBank/DDBJ databases">
        <authorList>
            <consortium name="NCBI Genome Project"/>
        </authorList>
    </citation>
    <scope>NUCLEOTIDE SEQUENCE</scope>
    <source>
        <strain evidence="4">CBS 342.82</strain>
    </source>
</reference>
<dbReference type="PROSITE" id="PS51386">
    <property type="entry name" value="RINT1_TIP20"/>
    <property type="match status" value="1"/>
</dbReference>
<evidence type="ECO:0000256" key="2">
    <source>
        <dbReference type="SAM" id="MobiDB-lite"/>
    </source>
</evidence>
<dbReference type="PANTHER" id="PTHR13520">
    <property type="entry name" value="RAD50-INTERACTING PROTEIN 1 RINT-1"/>
    <property type="match status" value="1"/>
</dbReference>
<dbReference type="GO" id="GO:0006888">
    <property type="term" value="P:endoplasmic reticulum to Golgi vesicle-mediated transport"/>
    <property type="evidence" value="ECO:0007669"/>
    <property type="project" value="InterPro"/>
</dbReference>
<keyword evidence="3" id="KW-1185">Reference proteome</keyword>
<dbReference type="InterPro" id="IPR042044">
    <property type="entry name" value="EXOC6PINT-1/Sec15/Tip20_C_dom2"/>
</dbReference>
<gene>
    <name evidence="4" type="ORF">K489DRAFT_399213</name>
</gene>
<dbReference type="GO" id="GO:0060628">
    <property type="term" value="P:regulation of ER to Golgi vesicle-mediated transport"/>
    <property type="evidence" value="ECO:0007669"/>
    <property type="project" value="TreeGrafter"/>
</dbReference>